<dbReference type="Gene3D" id="3.40.50.1970">
    <property type="match status" value="1"/>
</dbReference>
<keyword evidence="1" id="KW-0560">Oxidoreductase</keyword>
<dbReference type="InterPro" id="IPR001670">
    <property type="entry name" value="ADH_Fe/GldA"/>
</dbReference>
<dbReference type="InterPro" id="IPR056798">
    <property type="entry name" value="ADH_Fe_C"/>
</dbReference>
<dbReference type="GO" id="GO:0004022">
    <property type="term" value="F:alcohol dehydrogenase (NAD+) activity"/>
    <property type="evidence" value="ECO:0007669"/>
    <property type="project" value="TreeGrafter"/>
</dbReference>
<sequence length="359" mass="40066">KDMVKFGHAETVRDMLEYIGYEVEIFDEVEPDPSIPTIEKGGEVAREFKPDWLIGLGGGSCLDAAKAVWIKYVHPDISLGSIDPFSRYNLREKAHYMAIPTTSGTGAESTWAIVLTDPVLGRKWGIACRESIADVAVIDPRFPMSMPKKLTAGSGLDVLAHSFGGYVSRWRNDFSEGLCIQGIRMGIEYLPKAYKNPDDMEAREKMHNAATVAGLGFGNSQATLEHSIGHAVGAVHHLHHGLAVGIALPYTIQFYANAREKETRELYAKLARILGIEFKDEEDAVDKIVGKLRSLMDEIEAPKSYGETGIKEEDWKRGRENIIEFAYYDPCFYVTPRIPSKDELGRIIDCCWEGRDVTF</sequence>
<evidence type="ECO:0000313" key="4">
    <source>
        <dbReference type="EMBL" id="RZN65899.1"/>
    </source>
</evidence>
<gene>
    <name evidence="4" type="ORF">EF807_08985</name>
</gene>
<dbReference type="Proteomes" id="UP000320766">
    <property type="component" value="Unassembled WGS sequence"/>
</dbReference>
<dbReference type="GO" id="GO:0046872">
    <property type="term" value="F:metal ion binding"/>
    <property type="evidence" value="ECO:0007669"/>
    <property type="project" value="InterPro"/>
</dbReference>
<proteinExistence type="predicted"/>
<evidence type="ECO:0000313" key="5">
    <source>
        <dbReference type="Proteomes" id="UP000320766"/>
    </source>
</evidence>
<feature type="domain" description="Alcohol dehydrogenase iron-type/glycerol dehydrogenase GldA" evidence="2">
    <location>
        <begin position="3"/>
        <end position="140"/>
    </location>
</feature>
<dbReference type="AlphaFoldDB" id="A0A520KU82"/>
<feature type="non-terminal residue" evidence="4">
    <location>
        <position position="1"/>
    </location>
</feature>
<dbReference type="FunFam" id="3.40.50.1970:FF:000003">
    <property type="entry name" value="Alcohol dehydrogenase, iron-containing"/>
    <property type="match status" value="1"/>
</dbReference>
<organism evidence="4 5">
    <name type="scientific">Candidatus Methanolliviera hydrocarbonicum</name>
    <dbReference type="NCBI Taxonomy" id="2491085"/>
    <lineage>
        <taxon>Archaea</taxon>
        <taxon>Methanobacteriati</taxon>
        <taxon>Methanobacteriota</taxon>
        <taxon>Candidatus Methanoliparia</taxon>
        <taxon>Candidatus Methanoliparales</taxon>
        <taxon>Candidatus Methanollivieraceae</taxon>
        <taxon>Candidatus Methanolliviera</taxon>
    </lineage>
</organism>
<dbReference type="Gene3D" id="1.20.1090.10">
    <property type="entry name" value="Dehydroquinate synthase-like - alpha domain"/>
    <property type="match status" value="1"/>
</dbReference>
<reference evidence="4 5" key="1">
    <citation type="journal article" date="2019" name="Nat. Microbiol.">
        <title>Wide diversity of methane and short-chain alkane metabolisms in uncultured archaea.</title>
        <authorList>
            <person name="Borrel G."/>
            <person name="Adam P.S."/>
            <person name="McKay L.J."/>
            <person name="Chen L.X."/>
            <person name="Sierra-Garcia I.N."/>
            <person name="Sieber C.M."/>
            <person name="Letourneur Q."/>
            <person name="Ghozlane A."/>
            <person name="Andersen G.L."/>
            <person name="Li W.J."/>
            <person name="Hallam S.J."/>
            <person name="Muyzer G."/>
            <person name="de Oliveira V.M."/>
            <person name="Inskeep W.P."/>
            <person name="Banfield J.F."/>
            <person name="Gribaldo S."/>
        </authorList>
    </citation>
    <scope>NUCLEOTIDE SEQUENCE [LARGE SCALE GENOMIC DNA]</scope>
    <source>
        <strain evidence="4">NM1b</strain>
    </source>
</reference>
<dbReference type="Pfam" id="PF00465">
    <property type="entry name" value="Fe-ADH"/>
    <property type="match status" value="1"/>
</dbReference>
<evidence type="ECO:0000259" key="2">
    <source>
        <dbReference type="Pfam" id="PF00465"/>
    </source>
</evidence>
<dbReference type="PANTHER" id="PTHR11496">
    <property type="entry name" value="ALCOHOL DEHYDROGENASE"/>
    <property type="match status" value="1"/>
</dbReference>
<dbReference type="PANTHER" id="PTHR11496:SF83">
    <property type="entry name" value="HYDROXYACID-OXOACID TRANSHYDROGENASE, MITOCHONDRIAL"/>
    <property type="match status" value="1"/>
</dbReference>
<dbReference type="SUPFAM" id="SSF56796">
    <property type="entry name" value="Dehydroquinate synthase-like"/>
    <property type="match status" value="1"/>
</dbReference>
<protein>
    <submittedName>
        <fullName evidence="4">Iron-containing alcohol dehydrogenase</fullName>
    </submittedName>
</protein>
<evidence type="ECO:0000256" key="1">
    <source>
        <dbReference type="ARBA" id="ARBA00023002"/>
    </source>
</evidence>
<dbReference type="EMBL" id="RXIL01000179">
    <property type="protein sequence ID" value="RZN65899.1"/>
    <property type="molecule type" value="Genomic_DNA"/>
</dbReference>
<accession>A0A520KU82</accession>
<name>A0A520KU82_9EURY</name>
<dbReference type="CDD" id="cd14862">
    <property type="entry name" value="Fe-ADH-like"/>
    <property type="match status" value="1"/>
</dbReference>
<comment type="caution">
    <text evidence="4">The sequence shown here is derived from an EMBL/GenBank/DDBJ whole genome shotgun (WGS) entry which is preliminary data.</text>
</comment>
<evidence type="ECO:0000259" key="3">
    <source>
        <dbReference type="Pfam" id="PF25137"/>
    </source>
</evidence>
<feature type="domain" description="Fe-containing alcohol dehydrogenase-like C-terminal" evidence="3">
    <location>
        <begin position="151"/>
        <end position="348"/>
    </location>
</feature>
<dbReference type="Pfam" id="PF25137">
    <property type="entry name" value="ADH_Fe_C"/>
    <property type="match status" value="1"/>
</dbReference>
<dbReference type="InterPro" id="IPR039697">
    <property type="entry name" value="Alcohol_dehydrogenase_Fe"/>
</dbReference>